<dbReference type="InParanoid" id="A0A2K1KNM8"/>
<dbReference type="Gramene" id="Pp3c4_15890V3.1">
    <property type="protein sequence ID" value="Pp3c4_15890V3.1"/>
    <property type="gene ID" value="Pp3c4_15890"/>
</dbReference>
<protein>
    <submittedName>
        <fullName evidence="1 2">Uncharacterized protein</fullName>
    </submittedName>
</protein>
<dbReference type="EMBL" id="ABEU02000004">
    <property type="protein sequence ID" value="PNR55385.1"/>
    <property type="molecule type" value="Genomic_DNA"/>
</dbReference>
<reference evidence="1 3" key="1">
    <citation type="journal article" date="2008" name="Science">
        <title>The Physcomitrella genome reveals evolutionary insights into the conquest of land by plants.</title>
        <authorList>
            <person name="Rensing S."/>
            <person name="Lang D."/>
            <person name="Zimmer A."/>
            <person name="Terry A."/>
            <person name="Salamov A."/>
            <person name="Shapiro H."/>
            <person name="Nishiyama T."/>
            <person name="Perroud P.-F."/>
            <person name="Lindquist E."/>
            <person name="Kamisugi Y."/>
            <person name="Tanahashi T."/>
            <person name="Sakakibara K."/>
            <person name="Fujita T."/>
            <person name="Oishi K."/>
            <person name="Shin-I T."/>
            <person name="Kuroki Y."/>
            <person name="Toyoda A."/>
            <person name="Suzuki Y."/>
            <person name="Hashimoto A."/>
            <person name="Yamaguchi K."/>
            <person name="Sugano A."/>
            <person name="Kohara Y."/>
            <person name="Fujiyama A."/>
            <person name="Anterola A."/>
            <person name="Aoki S."/>
            <person name="Ashton N."/>
            <person name="Barbazuk W.B."/>
            <person name="Barker E."/>
            <person name="Bennetzen J."/>
            <person name="Bezanilla M."/>
            <person name="Blankenship R."/>
            <person name="Cho S.H."/>
            <person name="Dutcher S."/>
            <person name="Estelle M."/>
            <person name="Fawcett J.A."/>
            <person name="Gundlach H."/>
            <person name="Hanada K."/>
            <person name="Heyl A."/>
            <person name="Hicks K.A."/>
            <person name="Hugh J."/>
            <person name="Lohr M."/>
            <person name="Mayer K."/>
            <person name="Melkozernov A."/>
            <person name="Murata T."/>
            <person name="Nelson D."/>
            <person name="Pils B."/>
            <person name="Prigge M."/>
            <person name="Reiss B."/>
            <person name="Renner T."/>
            <person name="Rombauts S."/>
            <person name="Rushton P."/>
            <person name="Sanderfoot A."/>
            <person name="Schween G."/>
            <person name="Shiu S.-H."/>
            <person name="Stueber K."/>
            <person name="Theodoulou F.L."/>
            <person name="Tu H."/>
            <person name="Van de Peer Y."/>
            <person name="Verrier P.J."/>
            <person name="Waters E."/>
            <person name="Wood A."/>
            <person name="Yang L."/>
            <person name="Cove D."/>
            <person name="Cuming A."/>
            <person name="Hasebe M."/>
            <person name="Lucas S."/>
            <person name="Mishler D.B."/>
            <person name="Reski R."/>
            <person name="Grigoriev I."/>
            <person name="Quatrano R.S."/>
            <person name="Boore J.L."/>
        </authorList>
    </citation>
    <scope>NUCLEOTIDE SEQUENCE [LARGE SCALE GENOMIC DNA]</scope>
    <source>
        <strain evidence="2 3">cv. Gransden 2004</strain>
    </source>
</reference>
<accession>A0A2K1KNM8</accession>
<proteinExistence type="predicted"/>
<evidence type="ECO:0000313" key="3">
    <source>
        <dbReference type="Proteomes" id="UP000006727"/>
    </source>
</evidence>
<dbReference type="EnsemblPlants" id="Pp3c4_15890V3.1">
    <property type="protein sequence ID" value="Pp3c4_15890V3.1"/>
    <property type="gene ID" value="Pp3c4_15890"/>
</dbReference>
<dbReference type="AlphaFoldDB" id="A0A2K1KNM8"/>
<sequence length="142" mass="16426">MTTRLHVLDPILFPLGRRLHSVLQLLMVWISTGILEGPLLIRSRTNPRHVELFVILQSMNELITWAQCNSILFHSLNQFYTGCCFHPWFHVILFSIILASTMAMHSHSLHSILQHSALVNVLRCSISSFLRSFNLKHYFTTT</sequence>
<dbReference type="Proteomes" id="UP000006727">
    <property type="component" value="Chromosome 4"/>
</dbReference>
<evidence type="ECO:0000313" key="1">
    <source>
        <dbReference type="EMBL" id="PNR55385.1"/>
    </source>
</evidence>
<organism evidence="1">
    <name type="scientific">Physcomitrium patens</name>
    <name type="common">Spreading-leaved earth moss</name>
    <name type="synonym">Physcomitrella patens</name>
    <dbReference type="NCBI Taxonomy" id="3218"/>
    <lineage>
        <taxon>Eukaryota</taxon>
        <taxon>Viridiplantae</taxon>
        <taxon>Streptophyta</taxon>
        <taxon>Embryophyta</taxon>
        <taxon>Bryophyta</taxon>
        <taxon>Bryophytina</taxon>
        <taxon>Bryopsida</taxon>
        <taxon>Funariidae</taxon>
        <taxon>Funariales</taxon>
        <taxon>Funariaceae</taxon>
        <taxon>Physcomitrium</taxon>
    </lineage>
</organism>
<keyword evidence="3" id="KW-1185">Reference proteome</keyword>
<reference evidence="2" key="3">
    <citation type="submission" date="2020-12" db="UniProtKB">
        <authorList>
            <consortium name="EnsemblPlants"/>
        </authorList>
    </citation>
    <scope>IDENTIFICATION</scope>
</reference>
<evidence type="ECO:0000313" key="2">
    <source>
        <dbReference type="EnsemblPlants" id="Pp3c4_15890V3.1"/>
    </source>
</evidence>
<gene>
    <name evidence="1" type="ORF">PHYPA_006282</name>
</gene>
<reference evidence="1 3" key="2">
    <citation type="journal article" date="2018" name="Plant J.">
        <title>The Physcomitrella patens chromosome-scale assembly reveals moss genome structure and evolution.</title>
        <authorList>
            <person name="Lang D."/>
            <person name="Ullrich K.K."/>
            <person name="Murat F."/>
            <person name="Fuchs J."/>
            <person name="Jenkins J."/>
            <person name="Haas F.B."/>
            <person name="Piednoel M."/>
            <person name="Gundlach H."/>
            <person name="Van Bel M."/>
            <person name="Meyberg R."/>
            <person name="Vives C."/>
            <person name="Morata J."/>
            <person name="Symeonidi A."/>
            <person name="Hiss M."/>
            <person name="Muchero W."/>
            <person name="Kamisugi Y."/>
            <person name="Saleh O."/>
            <person name="Blanc G."/>
            <person name="Decker E.L."/>
            <person name="van Gessel N."/>
            <person name="Grimwood J."/>
            <person name="Hayes R.D."/>
            <person name="Graham S.W."/>
            <person name="Gunter L.E."/>
            <person name="McDaniel S.F."/>
            <person name="Hoernstein S.N.W."/>
            <person name="Larsson A."/>
            <person name="Li F.W."/>
            <person name="Perroud P.F."/>
            <person name="Phillips J."/>
            <person name="Ranjan P."/>
            <person name="Rokshar D.S."/>
            <person name="Rothfels C.J."/>
            <person name="Schneider L."/>
            <person name="Shu S."/>
            <person name="Stevenson D.W."/>
            <person name="Thummler F."/>
            <person name="Tillich M."/>
            <person name="Villarreal Aguilar J.C."/>
            <person name="Widiez T."/>
            <person name="Wong G.K."/>
            <person name="Wymore A."/>
            <person name="Zhang Y."/>
            <person name="Zimmer A.D."/>
            <person name="Quatrano R.S."/>
            <person name="Mayer K.F.X."/>
            <person name="Goodstein D."/>
            <person name="Casacuberta J.M."/>
            <person name="Vandepoele K."/>
            <person name="Reski R."/>
            <person name="Cuming A.C."/>
            <person name="Tuskan G.A."/>
            <person name="Maumus F."/>
            <person name="Salse J."/>
            <person name="Schmutz J."/>
            <person name="Rensing S.A."/>
        </authorList>
    </citation>
    <scope>NUCLEOTIDE SEQUENCE [LARGE SCALE GENOMIC DNA]</scope>
    <source>
        <strain evidence="2 3">cv. Gransden 2004</strain>
    </source>
</reference>
<name>A0A2K1KNM8_PHYPA</name>